<dbReference type="eggNOG" id="COG1335">
    <property type="taxonomic scope" value="Bacteria"/>
</dbReference>
<dbReference type="Proteomes" id="UP000028640">
    <property type="component" value="Unassembled WGS sequence"/>
</dbReference>
<dbReference type="InterPro" id="IPR036380">
    <property type="entry name" value="Isochorismatase-like_sf"/>
</dbReference>
<dbReference type="SUPFAM" id="SSF52499">
    <property type="entry name" value="Isochorismatase-like hydrolases"/>
    <property type="match status" value="1"/>
</dbReference>
<dbReference type="InterPro" id="IPR000868">
    <property type="entry name" value="Isochorismatase-like_dom"/>
</dbReference>
<evidence type="ECO:0000313" key="4">
    <source>
        <dbReference type="Proteomes" id="UP000028640"/>
    </source>
</evidence>
<evidence type="ECO:0000256" key="1">
    <source>
        <dbReference type="ARBA" id="ARBA00022801"/>
    </source>
</evidence>
<organism evidence="3 4">
    <name type="scientific">Ewingella americana (strain ATCC 33852 / DSM 4580 / CCUG 14506 / JCM 5911 / LMG 7869 / NCTC 12157 / CDC 1468-78)</name>
    <dbReference type="NCBI Taxonomy" id="910964"/>
    <lineage>
        <taxon>Bacteria</taxon>
        <taxon>Pseudomonadati</taxon>
        <taxon>Pseudomonadota</taxon>
        <taxon>Gammaproteobacteria</taxon>
        <taxon>Enterobacterales</taxon>
        <taxon>Yersiniaceae</taxon>
        <taxon>Ewingella</taxon>
    </lineage>
</organism>
<dbReference type="Pfam" id="PF00857">
    <property type="entry name" value="Isochorismatase"/>
    <property type="match status" value="1"/>
</dbReference>
<dbReference type="PANTHER" id="PTHR43540:SF6">
    <property type="entry name" value="ISOCHORISMATASE-LIKE DOMAIN-CONTAINING PROTEIN"/>
    <property type="match status" value="1"/>
</dbReference>
<dbReference type="STRING" id="910964.GEAM_3590"/>
<dbReference type="OrthoDB" id="9794942at2"/>
<protein>
    <submittedName>
        <fullName evidence="3">Hydrolase</fullName>
    </submittedName>
</protein>
<dbReference type="InterPro" id="IPR050272">
    <property type="entry name" value="Isochorismatase-like_hydrls"/>
</dbReference>
<dbReference type="RefSeq" id="WP_034794216.1">
    <property type="nucleotide sequence ID" value="NZ_JMPJ01000067.1"/>
</dbReference>
<feature type="domain" description="Isochorismatase-like" evidence="2">
    <location>
        <begin position="4"/>
        <end position="156"/>
    </location>
</feature>
<sequence>MTRSALLNIDVQRSFEHRPFWQEEDLPAFQQALNRLIDGCQTRGVPVIDVFHVNPEGVFSLESGLVVPMPFLRHTPAKVFHKHVHNALLESGLHEWLQEQGITHLIIAGARTEQCCETTTRVASDIGYAVTYVTEATLTFPMTHANGQTFSTDDIKRRTELVLADRFATITDVDGALAELDQAV</sequence>
<comment type="caution">
    <text evidence="3">The sequence shown here is derived from an EMBL/GenBank/DDBJ whole genome shotgun (WGS) entry which is preliminary data.</text>
</comment>
<gene>
    <name evidence="3" type="ORF">GEAM_3590</name>
</gene>
<name>A0A085G4H3_EWIA3</name>
<evidence type="ECO:0000259" key="2">
    <source>
        <dbReference type="Pfam" id="PF00857"/>
    </source>
</evidence>
<dbReference type="GeneID" id="78381874"/>
<dbReference type="EMBL" id="JMPJ01000067">
    <property type="protein sequence ID" value="KFC78618.1"/>
    <property type="molecule type" value="Genomic_DNA"/>
</dbReference>
<evidence type="ECO:0000313" key="3">
    <source>
        <dbReference type="EMBL" id="KFC78618.1"/>
    </source>
</evidence>
<dbReference type="Gene3D" id="3.40.50.850">
    <property type="entry name" value="Isochorismatase-like"/>
    <property type="match status" value="1"/>
</dbReference>
<dbReference type="PANTHER" id="PTHR43540">
    <property type="entry name" value="PEROXYUREIDOACRYLATE/UREIDOACRYLATE AMIDOHYDROLASE-RELATED"/>
    <property type="match status" value="1"/>
</dbReference>
<reference evidence="3 4" key="1">
    <citation type="submission" date="2014-05" db="EMBL/GenBank/DDBJ databases">
        <title>ATOL: Assembling a taxonomically balanced genome-scale reconstruction of the evolutionary history of the Enterobacteriaceae.</title>
        <authorList>
            <person name="Plunkett G.III."/>
            <person name="Neeno-Eckwall E.C."/>
            <person name="Glasner J.D."/>
            <person name="Perna N.T."/>
        </authorList>
    </citation>
    <scope>NUCLEOTIDE SEQUENCE [LARGE SCALE GENOMIC DNA]</scope>
    <source>
        <strain evidence="3 4">ATCC 33852</strain>
    </source>
</reference>
<accession>A0A085G4H3</accession>
<keyword evidence="4" id="KW-1185">Reference proteome</keyword>
<dbReference type="GO" id="GO:0016787">
    <property type="term" value="F:hydrolase activity"/>
    <property type="evidence" value="ECO:0007669"/>
    <property type="project" value="UniProtKB-KW"/>
</dbReference>
<keyword evidence="1 3" id="KW-0378">Hydrolase</keyword>
<dbReference type="AlphaFoldDB" id="A0A085G4H3"/>
<proteinExistence type="predicted"/>